<dbReference type="EMBL" id="BDRX01000016">
    <property type="protein sequence ID" value="GBF90306.1"/>
    <property type="molecule type" value="Genomic_DNA"/>
</dbReference>
<organism evidence="1 2">
    <name type="scientific">Raphidocelis subcapitata</name>
    <dbReference type="NCBI Taxonomy" id="307507"/>
    <lineage>
        <taxon>Eukaryota</taxon>
        <taxon>Viridiplantae</taxon>
        <taxon>Chlorophyta</taxon>
        <taxon>core chlorophytes</taxon>
        <taxon>Chlorophyceae</taxon>
        <taxon>CS clade</taxon>
        <taxon>Sphaeropleales</taxon>
        <taxon>Selenastraceae</taxon>
        <taxon>Raphidocelis</taxon>
    </lineage>
</organism>
<protein>
    <submittedName>
        <fullName evidence="1">Uncharacterized protein</fullName>
    </submittedName>
</protein>
<proteinExistence type="predicted"/>
<evidence type="ECO:0000313" key="2">
    <source>
        <dbReference type="Proteomes" id="UP000247498"/>
    </source>
</evidence>
<keyword evidence="2" id="KW-1185">Reference proteome</keyword>
<sequence>MQTAAPPQHAVPAPLGSWRGGTRSSLHVAATGGADSSCRWRASSDLEGALVPVLAAEAPVAGRYERMEMGFLQDWFSNEAKKAWEDPVKRAQGFEGMLESHQKHMEAERTFANMRPVDKKVPFAGLASHPVYEQRTKMYPHVQYTRRSADDK</sequence>
<dbReference type="OrthoDB" id="10405826at2759"/>
<reference evidence="1 2" key="1">
    <citation type="journal article" date="2018" name="Sci. Rep.">
        <title>Raphidocelis subcapitata (=Pseudokirchneriella subcapitata) provides an insight into genome evolution and environmental adaptations in the Sphaeropleales.</title>
        <authorList>
            <person name="Suzuki S."/>
            <person name="Yamaguchi H."/>
            <person name="Nakajima N."/>
            <person name="Kawachi M."/>
        </authorList>
    </citation>
    <scope>NUCLEOTIDE SEQUENCE [LARGE SCALE GENOMIC DNA]</scope>
    <source>
        <strain evidence="1 2">NIES-35</strain>
    </source>
</reference>
<accession>A0A2V0NRP4</accession>
<dbReference type="AlphaFoldDB" id="A0A2V0NRP4"/>
<gene>
    <name evidence="1" type="ORF">Rsub_02412</name>
</gene>
<dbReference type="InParanoid" id="A0A2V0NRP4"/>
<dbReference type="Proteomes" id="UP000247498">
    <property type="component" value="Unassembled WGS sequence"/>
</dbReference>
<evidence type="ECO:0000313" key="1">
    <source>
        <dbReference type="EMBL" id="GBF90306.1"/>
    </source>
</evidence>
<comment type="caution">
    <text evidence="1">The sequence shown here is derived from an EMBL/GenBank/DDBJ whole genome shotgun (WGS) entry which is preliminary data.</text>
</comment>
<name>A0A2V0NRP4_9CHLO</name>